<dbReference type="Proteomes" id="UP001595075">
    <property type="component" value="Unassembled WGS sequence"/>
</dbReference>
<reference evidence="1 2" key="1">
    <citation type="journal article" date="2024" name="Commun. Biol.">
        <title>Comparative genomic analysis of thermophilic fungi reveals convergent evolutionary adaptations and gene losses.</title>
        <authorList>
            <person name="Steindorff A.S."/>
            <person name="Aguilar-Pontes M.V."/>
            <person name="Robinson A.J."/>
            <person name="Andreopoulos B."/>
            <person name="LaButti K."/>
            <person name="Kuo A."/>
            <person name="Mondo S."/>
            <person name="Riley R."/>
            <person name="Otillar R."/>
            <person name="Haridas S."/>
            <person name="Lipzen A."/>
            <person name="Grimwood J."/>
            <person name="Schmutz J."/>
            <person name="Clum A."/>
            <person name="Reid I.D."/>
            <person name="Moisan M.C."/>
            <person name="Butler G."/>
            <person name="Nguyen T.T.M."/>
            <person name="Dewar K."/>
            <person name="Conant G."/>
            <person name="Drula E."/>
            <person name="Henrissat B."/>
            <person name="Hansel C."/>
            <person name="Singer S."/>
            <person name="Hutchinson M.I."/>
            <person name="de Vries R.P."/>
            <person name="Natvig D.O."/>
            <person name="Powell A.J."/>
            <person name="Tsang A."/>
            <person name="Grigoriev I.V."/>
        </authorList>
    </citation>
    <scope>NUCLEOTIDE SEQUENCE [LARGE SCALE GENOMIC DNA]</scope>
    <source>
        <strain evidence="1 2">CBS 494.80</strain>
    </source>
</reference>
<accession>A0ABR4CKJ3</accession>
<proteinExistence type="predicted"/>
<organism evidence="1 2">
    <name type="scientific">Oculimacula yallundae</name>
    <dbReference type="NCBI Taxonomy" id="86028"/>
    <lineage>
        <taxon>Eukaryota</taxon>
        <taxon>Fungi</taxon>
        <taxon>Dikarya</taxon>
        <taxon>Ascomycota</taxon>
        <taxon>Pezizomycotina</taxon>
        <taxon>Leotiomycetes</taxon>
        <taxon>Helotiales</taxon>
        <taxon>Ploettnerulaceae</taxon>
        <taxon>Oculimacula</taxon>
    </lineage>
</organism>
<dbReference type="EMBL" id="JAZHXI010000007">
    <property type="protein sequence ID" value="KAL2069751.1"/>
    <property type="molecule type" value="Genomic_DNA"/>
</dbReference>
<comment type="caution">
    <text evidence="1">The sequence shown here is derived from an EMBL/GenBank/DDBJ whole genome shotgun (WGS) entry which is preliminary data.</text>
</comment>
<evidence type="ECO:0000313" key="2">
    <source>
        <dbReference type="Proteomes" id="UP001595075"/>
    </source>
</evidence>
<gene>
    <name evidence="1" type="ORF">VTL71DRAFT_14430</name>
</gene>
<evidence type="ECO:0000313" key="1">
    <source>
        <dbReference type="EMBL" id="KAL2069751.1"/>
    </source>
</evidence>
<keyword evidence="2" id="KW-1185">Reference proteome</keyword>
<protein>
    <submittedName>
        <fullName evidence="1">Uncharacterized protein</fullName>
    </submittedName>
</protein>
<sequence>MPTPPLIQSSPSRLGWACVSHMEKEAESQLQPQPQQPPITMPYIFSSSSSQTSLSSFRHDEHSLLACNNFSLAL</sequence>
<name>A0ABR4CKJ3_9HELO</name>